<feature type="compositionally biased region" description="Low complexity" evidence="1">
    <location>
        <begin position="148"/>
        <end position="173"/>
    </location>
</feature>
<evidence type="ECO:0000256" key="1">
    <source>
        <dbReference type="SAM" id="MobiDB-lite"/>
    </source>
</evidence>
<gene>
    <name evidence="3" type="ORF">C2E21_8978</name>
</gene>
<dbReference type="EMBL" id="LHPG02000023">
    <property type="protein sequence ID" value="PRW20568.1"/>
    <property type="molecule type" value="Genomic_DNA"/>
</dbReference>
<dbReference type="STRING" id="3076.A0A2P6TD52"/>
<sequence>MADGQVLQLKVRSQDGNELTFKIFNAYCTKSGLEQDLMRFVYDQQRLRAELRLQETPADHDMEDGDVIDVMRSRQAARCSRRKPRNTLQPAPRPSTVDSQQLSLAPHPMGSLCSRPVVQHETARIDAKPMAAEYIKQYESQEMPARKPAAVSPAQPPAQQQDAAAAAAAAAQP</sequence>
<dbReference type="OrthoDB" id="442921at2759"/>
<dbReference type="AlphaFoldDB" id="A0A2P6TD52"/>
<comment type="caution">
    <text evidence="3">The sequence shown here is derived from an EMBL/GenBank/DDBJ whole genome shotgun (WGS) entry which is preliminary data.</text>
</comment>
<dbReference type="SUPFAM" id="SSF54236">
    <property type="entry name" value="Ubiquitin-like"/>
    <property type="match status" value="1"/>
</dbReference>
<feature type="region of interest" description="Disordered" evidence="1">
    <location>
        <begin position="73"/>
        <end position="101"/>
    </location>
</feature>
<feature type="domain" description="Rad60/SUMO-like" evidence="2">
    <location>
        <begin position="7"/>
        <end position="71"/>
    </location>
</feature>
<evidence type="ECO:0000313" key="3">
    <source>
        <dbReference type="EMBL" id="PRW20568.1"/>
    </source>
</evidence>
<dbReference type="InterPro" id="IPR029071">
    <property type="entry name" value="Ubiquitin-like_domsf"/>
</dbReference>
<organism evidence="3 4">
    <name type="scientific">Chlorella sorokiniana</name>
    <name type="common">Freshwater green alga</name>
    <dbReference type="NCBI Taxonomy" id="3076"/>
    <lineage>
        <taxon>Eukaryota</taxon>
        <taxon>Viridiplantae</taxon>
        <taxon>Chlorophyta</taxon>
        <taxon>core chlorophytes</taxon>
        <taxon>Trebouxiophyceae</taxon>
        <taxon>Chlorellales</taxon>
        <taxon>Chlorellaceae</taxon>
        <taxon>Chlorella clade</taxon>
        <taxon>Chlorella</taxon>
    </lineage>
</organism>
<dbReference type="Gene3D" id="3.10.20.90">
    <property type="entry name" value="Phosphatidylinositol 3-kinase Catalytic Subunit, Chain A, domain 1"/>
    <property type="match status" value="1"/>
</dbReference>
<dbReference type="Pfam" id="PF11976">
    <property type="entry name" value="Rad60-SLD"/>
    <property type="match status" value="1"/>
</dbReference>
<keyword evidence="4" id="KW-1185">Reference proteome</keyword>
<dbReference type="PANTHER" id="PTHR10562">
    <property type="entry name" value="SMALL UBIQUITIN-RELATED MODIFIER"/>
    <property type="match status" value="1"/>
</dbReference>
<reference evidence="3 4" key="1">
    <citation type="journal article" date="2018" name="Plant J.">
        <title>Genome sequences of Chlorella sorokiniana UTEX 1602 and Micractinium conductrix SAG 241.80: implications to maltose excretion by a green alga.</title>
        <authorList>
            <person name="Arriola M.B."/>
            <person name="Velmurugan N."/>
            <person name="Zhang Y."/>
            <person name="Plunkett M.H."/>
            <person name="Hondzo H."/>
            <person name="Barney B.M."/>
        </authorList>
    </citation>
    <scope>NUCLEOTIDE SEQUENCE [LARGE SCALE GENOMIC DNA]</scope>
    <source>
        <strain evidence="4">UTEX 1602</strain>
    </source>
</reference>
<dbReference type="Proteomes" id="UP000239899">
    <property type="component" value="Unassembled WGS sequence"/>
</dbReference>
<evidence type="ECO:0000313" key="4">
    <source>
        <dbReference type="Proteomes" id="UP000239899"/>
    </source>
</evidence>
<evidence type="ECO:0000259" key="2">
    <source>
        <dbReference type="Pfam" id="PF11976"/>
    </source>
</evidence>
<dbReference type="InterPro" id="IPR022617">
    <property type="entry name" value="Rad60/SUMO-like_dom"/>
</dbReference>
<accession>A0A2P6TD52</accession>
<feature type="region of interest" description="Disordered" evidence="1">
    <location>
        <begin position="138"/>
        <end position="173"/>
    </location>
</feature>
<name>A0A2P6TD52_CHLSO</name>
<protein>
    <submittedName>
        <fullName evidence="3">Small ubiquitin-related modifier 1-like isoform B</fullName>
    </submittedName>
</protein>
<proteinExistence type="predicted"/>